<keyword evidence="1" id="KW-0328">Glycosyltransferase</keyword>
<dbReference type="InterPro" id="IPR023296">
    <property type="entry name" value="Glyco_hydro_beta-prop_sf"/>
</dbReference>
<dbReference type="CDD" id="cd18614">
    <property type="entry name" value="GH130"/>
    <property type="match status" value="1"/>
</dbReference>
<comment type="similarity">
    <text evidence="3">Belongs to the glycosyl hydrolase 130 family.</text>
</comment>
<name>A0A1G2GRL4_9BACT</name>
<evidence type="ECO:0000256" key="2">
    <source>
        <dbReference type="ARBA" id="ARBA00022679"/>
    </source>
</evidence>
<proteinExistence type="inferred from homology"/>
<protein>
    <recommendedName>
        <fullName evidence="7">Glycosidase</fullName>
    </recommendedName>
</protein>
<dbReference type="InterPro" id="IPR007184">
    <property type="entry name" value="Mannoside_phosphorylase"/>
</dbReference>
<dbReference type="Gene3D" id="2.115.10.20">
    <property type="entry name" value="Glycosyl hydrolase domain, family 43"/>
    <property type="match status" value="1"/>
</dbReference>
<organism evidence="5 6">
    <name type="scientific">Candidatus Ryanbacteria bacterium RIFCSPLOWO2_01_FULL_48_26</name>
    <dbReference type="NCBI Taxonomy" id="1802126"/>
    <lineage>
        <taxon>Bacteria</taxon>
        <taxon>Candidatus Ryaniibacteriota</taxon>
    </lineage>
</organism>
<dbReference type="Proteomes" id="UP000179106">
    <property type="component" value="Unassembled WGS sequence"/>
</dbReference>
<dbReference type="STRING" id="1802126.A3B25_01175"/>
<evidence type="ECO:0000256" key="4">
    <source>
        <dbReference type="SAM" id="MobiDB-lite"/>
    </source>
</evidence>
<gene>
    <name evidence="5" type="ORF">A3B25_01175</name>
</gene>
<evidence type="ECO:0000256" key="3">
    <source>
        <dbReference type="ARBA" id="ARBA00024356"/>
    </source>
</evidence>
<dbReference type="AlphaFoldDB" id="A0A1G2GRL4"/>
<accession>A0A1G2GRL4</accession>
<keyword evidence="2" id="KW-0808">Transferase</keyword>
<dbReference type="Pfam" id="PF04041">
    <property type="entry name" value="Glyco_hydro_130"/>
    <property type="match status" value="1"/>
</dbReference>
<evidence type="ECO:0000313" key="5">
    <source>
        <dbReference type="EMBL" id="OGZ52843.1"/>
    </source>
</evidence>
<comment type="caution">
    <text evidence="5">The sequence shown here is derived from an EMBL/GenBank/DDBJ whole genome shotgun (WGS) entry which is preliminary data.</text>
</comment>
<evidence type="ECO:0000256" key="1">
    <source>
        <dbReference type="ARBA" id="ARBA00022676"/>
    </source>
</evidence>
<dbReference type="PIRSF" id="PIRSF016202">
    <property type="entry name" value="PH1107"/>
    <property type="match status" value="1"/>
</dbReference>
<feature type="compositionally biased region" description="Basic residues" evidence="4">
    <location>
        <begin position="1"/>
        <end position="25"/>
    </location>
</feature>
<dbReference type="GO" id="GO:0016757">
    <property type="term" value="F:glycosyltransferase activity"/>
    <property type="evidence" value="ECO:0007669"/>
    <property type="project" value="UniProtKB-KW"/>
</dbReference>
<evidence type="ECO:0000313" key="6">
    <source>
        <dbReference type="Proteomes" id="UP000179106"/>
    </source>
</evidence>
<dbReference type="SUPFAM" id="SSF75005">
    <property type="entry name" value="Arabinanase/levansucrase/invertase"/>
    <property type="match status" value="1"/>
</dbReference>
<reference evidence="5 6" key="1">
    <citation type="journal article" date="2016" name="Nat. Commun.">
        <title>Thousands of microbial genomes shed light on interconnected biogeochemical processes in an aquifer system.</title>
        <authorList>
            <person name="Anantharaman K."/>
            <person name="Brown C.T."/>
            <person name="Hug L.A."/>
            <person name="Sharon I."/>
            <person name="Castelle C.J."/>
            <person name="Probst A.J."/>
            <person name="Thomas B.C."/>
            <person name="Singh A."/>
            <person name="Wilkins M.J."/>
            <person name="Karaoz U."/>
            <person name="Brodie E.L."/>
            <person name="Williams K.H."/>
            <person name="Hubbard S.S."/>
            <person name="Banfield J.F."/>
        </authorList>
    </citation>
    <scope>NUCLEOTIDE SEQUENCE [LARGE SCALE GENOMIC DNA]</scope>
</reference>
<evidence type="ECO:0008006" key="7">
    <source>
        <dbReference type="Google" id="ProtNLM"/>
    </source>
</evidence>
<dbReference type="EMBL" id="MHNW01000038">
    <property type="protein sequence ID" value="OGZ52843.1"/>
    <property type="molecule type" value="Genomic_DNA"/>
</dbReference>
<dbReference type="PANTHER" id="PTHR34106:SF5">
    <property type="entry name" value="GLYCOSIDASE"/>
    <property type="match status" value="1"/>
</dbReference>
<dbReference type="PANTHER" id="PTHR34106">
    <property type="entry name" value="GLYCOSIDASE"/>
    <property type="match status" value="1"/>
</dbReference>
<sequence length="386" mass="43212">MKKAKEKVKAKKINSRKVVKKKAVKKPPAAIKKVAGKVRKVRKTTKKTKARAISGLVLGKHRANPIIAPRRENGWEAWQTFNPGAILLDDAVHFLYRAIGEDGISRLGYAASKDGFHVNKRFATPAYEHRVDARSFNIFSYSSGGSWGGAEDPRLVRVGDEDVLYMTYTACNGDLRVGLASIRVEDFLNGKWWWRPPVLISPPGEVHKNWVIFPEKISGKYAILHSINPKVSVEYLDSLNFDGKTHLQSYHGGNKPRAGSWDKWVRGPGAVPIKTKYGWLVFYHAMDDDWSKYKVGAMLLDLKDPTRVLARATEPVLEPSEQYENNGFKGGVVYVSGAVVKGGQLLVYYGGADSHVCVAHANFKEFVEALRKEKLPKLKREAVKKK</sequence>
<feature type="region of interest" description="Disordered" evidence="4">
    <location>
        <begin position="1"/>
        <end position="26"/>
    </location>
</feature>